<organism evidence="10 11">
    <name type="scientific">Algoriphagus boritolerans DSM 17298 = JCM 18970</name>
    <dbReference type="NCBI Taxonomy" id="1120964"/>
    <lineage>
        <taxon>Bacteria</taxon>
        <taxon>Pseudomonadati</taxon>
        <taxon>Bacteroidota</taxon>
        <taxon>Cytophagia</taxon>
        <taxon>Cytophagales</taxon>
        <taxon>Cyclobacteriaceae</taxon>
        <taxon>Algoriphagus</taxon>
    </lineage>
</organism>
<accession>A0A1H5RZB3</accession>
<dbReference type="GO" id="GO:0046872">
    <property type="term" value="F:metal ion binding"/>
    <property type="evidence" value="ECO:0007669"/>
    <property type="project" value="UniProtKB-KW"/>
</dbReference>
<name>A0A1H5RZB3_9BACT</name>
<reference evidence="11" key="1">
    <citation type="submission" date="2016-10" db="EMBL/GenBank/DDBJ databases">
        <authorList>
            <person name="Varghese N."/>
            <person name="Submissions S."/>
        </authorList>
    </citation>
    <scope>NUCLEOTIDE SEQUENCE [LARGE SCALE GENOMIC DNA]</scope>
    <source>
        <strain evidence="11">DSM 17298</strain>
    </source>
</reference>
<evidence type="ECO:0000256" key="3">
    <source>
        <dbReference type="ARBA" id="ARBA00022763"/>
    </source>
</evidence>
<evidence type="ECO:0000256" key="4">
    <source>
        <dbReference type="ARBA" id="ARBA00022842"/>
    </source>
</evidence>
<evidence type="ECO:0000256" key="1">
    <source>
        <dbReference type="ARBA" id="ARBA00001954"/>
    </source>
</evidence>
<keyword evidence="7" id="KW-0408">Iron</keyword>
<dbReference type="GO" id="GO:0006307">
    <property type="term" value="P:DNA alkylation repair"/>
    <property type="evidence" value="ECO:0007669"/>
    <property type="project" value="InterPro"/>
</dbReference>
<evidence type="ECO:0000256" key="5">
    <source>
        <dbReference type="ARBA" id="ARBA00022964"/>
    </source>
</evidence>
<feature type="domain" description="Fe2OG dioxygenase" evidence="9">
    <location>
        <begin position="103"/>
        <end position="201"/>
    </location>
</feature>
<dbReference type="Gene3D" id="2.60.120.590">
    <property type="entry name" value="Alpha-ketoglutarate-dependent dioxygenase AlkB-like"/>
    <property type="match status" value="1"/>
</dbReference>
<evidence type="ECO:0000313" key="11">
    <source>
        <dbReference type="Proteomes" id="UP000236736"/>
    </source>
</evidence>
<comment type="cofactor">
    <cofactor evidence="1">
        <name>Fe(2+)</name>
        <dbReference type="ChEBI" id="CHEBI:29033"/>
    </cofactor>
</comment>
<keyword evidence="5 10" id="KW-0223">Dioxygenase</keyword>
<evidence type="ECO:0000256" key="7">
    <source>
        <dbReference type="ARBA" id="ARBA00023004"/>
    </source>
</evidence>
<dbReference type="GO" id="GO:0140097">
    <property type="term" value="F:catalytic activity, acting on DNA"/>
    <property type="evidence" value="ECO:0007669"/>
    <property type="project" value="UniProtKB-ARBA"/>
</dbReference>
<dbReference type="PANTHER" id="PTHR31212:SF4">
    <property type="entry name" value="ALPHA-KETOGLUTARATE-DEPENDENT DIOXYGENASE ALKB HOMOLOG 3"/>
    <property type="match status" value="1"/>
</dbReference>
<keyword evidence="8" id="KW-0234">DNA repair</keyword>
<dbReference type="GO" id="GO:0016787">
    <property type="term" value="F:hydrolase activity"/>
    <property type="evidence" value="ECO:0007669"/>
    <property type="project" value="UniProtKB-ARBA"/>
</dbReference>
<dbReference type="AlphaFoldDB" id="A0A1H5RZB3"/>
<proteinExistence type="predicted"/>
<keyword evidence="6" id="KW-0560">Oxidoreductase</keyword>
<keyword evidence="2" id="KW-0479">Metal-binding</keyword>
<dbReference type="GO" id="GO:0032451">
    <property type="term" value="F:demethylase activity"/>
    <property type="evidence" value="ECO:0007669"/>
    <property type="project" value="UniProtKB-ARBA"/>
</dbReference>
<dbReference type="InterPro" id="IPR005123">
    <property type="entry name" value="Oxoglu/Fe-dep_dioxygenase_dom"/>
</dbReference>
<dbReference type="PROSITE" id="PS51471">
    <property type="entry name" value="FE2OG_OXY"/>
    <property type="match status" value="1"/>
</dbReference>
<keyword evidence="11" id="KW-1185">Reference proteome</keyword>
<protein>
    <submittedName>
        <fullName evidence="10">Alkylated DNA repair dioxygenase AlkB</fullName>
    </submittedName>
</protein>
<dbReference type="GO" id="GO:0051213">
    <property type="term" value="F:dioxygenase activity"/>
    <property type="evidence" value="ECO:0007669"/>
    <property type="project" value="UniProtKB-KW"/>
</dbReference>
<dbReference type="FunFam" id="2.60.120.590:FF:000004">
    <property type="entry name" value="DNA oxidative demethylase ALKBH2"/>
    <property type="match status" value="1"/>
</dbReference>
<dbReference type="Pfam" id="PF13532">
    <property type="entry name" value="2OG-FeII_Oxy_2"/>
    <property type="match status" value="1"/>
</dbReference>
<dbReference type="GO" id="GO:0016705">
    <property type="term" value="F:oxidoreductase activity, acting on paired donors, with incorporation or reduction of molecular oxygen"/>
    <property type="evidence" value="ECO:0007669"/>
    <property type="project" value="UniProtKB-ARBA"/>
</dbReference>
<evidence type="ECO:0000313" key="10">
    <source>
        <dbReference type="EMBL" id="SEF43454.1"/>
    </source>
</evidence>
<dbReference type="InterPro" id="IPR027450">
    <property type="entry name" value="AlkB-like"/>
</dbReference>
<evidence type="ECO:0000256" key="8">
    <source>
        <dbReference type="ARBA" id="ARBA00023204"/>
    </source>
</evidence>
<dbReference type="PANTHER" id="PTHR31212">
    <property type="entry name" value="ALPHA-KETOGLUTARATE-DEPENDENT DIOXYGENASE ALKB HOMOLOG 3"/>
    <property type="match status" value="1"/>
</dbReference>
<dbReference type="EMBL" id="FNVR01000001">
    <property type="protein sequence ID" value="SEF43454.1"/>
    <property type="molecule type" value="Genomic_DNA"/>
</dbReference>
<gene>
    <name evidence="10" type="ORF">SAMN03080598_00190</name>
</gene>
<dbReference type="SUPFAM" id="SSF51197">
    <property type="entry name" value="Clavaminate synthase-like"/>
    <property type="match status" value="1"/>
</dbReference>
<dbReference type="RefSeq" id="WP_103922926.1">
    <property type="nucleotide sequence ID" value="NZ_FNVR01000001.1"/>
</dbReference>
<evidence type="ECO:0000259" key="9">
    <source>
        <dbReference type="PROSITE" id="PS51471"/>
    </source>
</evidence>
<sequence length="201" mass="23586">MQQSIFDPDYSNLLPFQGETVFYPDFFSKEVSDYYFKILIDSLNWRQEPIRIFGKMVMQPRLTALYGDAGRPYGYSGISMIPHPWTAELNEMKDRLLDFTGVEFTHVLCNYYRNGQDSMGWHRDNEAVLGRNPSIASVTFGATRIFQIRHYDTKNHKLEIPLTHGSLLLMTGESQHHWEHQIPKTKKILEPRVNLTFRRLI</sequence>
<keyword evidence="4" id="KW-0460">Magnesium</keyword>
<dbReference type="OrthoDB" id="190276at2"/>
<dbReference type="Proteomes" id="UP000236736">
    <property type="component" value="Unassembled WGS sequence"/>
</dbReference>
<dbReference type="InterPro" id="IPR037151">
    <property type="entry name" value="AlkB-like_sf"/>
</dbReference>
<keyword evidence="3" id="KW-0227">DNA damage</keyword>
<evidence type="ECO:0000256" key="2">
    <source>
        <dbReference type="ARBA" id="ARBA00022723"/>
    </source>
</evidence>
<evidence type="ECO:0000256" key="6">
    <source>
        <dbReference type="ARBA" id="ARBA00023002"/>
    </source>
</evidence>
<dbReference type="InterPro" id="IPR032854">
    <property type="entry name" value="ALKBH3"/>
</dbReference>